<proteinExistence type="inferred from homology"/>
<keyword evidence="10" id="KW-0969">Cilium</keyword>
<organism evidence="10 11">
    <name type="scientific">Clostridium thermosuccinogenes</name>
    <dbReference type="NCBI Taxonomy" id="84032"/>
    <lineage>
        <taxon>Bacteria</taxon>
        <taxon>Bacillati</taxon>
        <taxon>Bacillota</taxon>
        <taxon>Clostridia</taxon>
        <taxon>Eubacteriales</taxon>
        <taxon>Clostridiaceae</taxon>
        <taxon>Clostridium</taxon>
    </lineage>
</organism>
<dbReference type="InterPro" id="IPR020013">
    <property type="entry name" value="Flagellar_FlgE/F/G"/>
</dbReference>
<keyword evidence="4 5" id="KW-0975">Bacterial flagellum</keyword>
<feature type="domain" description="Flagellar hook protein FlgE D2" evidence="8">
    <location>
        <begin position="190"/>
        <end position="300"/>
    </location>
</feature>
<dbReference type="InterPro" id="IPR011491">
    <property type="entry name" value="FlgE_D2"/>
</dbReference>
<reference evidence="10 11" key="1">
    <citation type="submission" date="2017-06" db="EMBL/GenBank/DDBJ databases">
        <title>Investigating the central metabolism of Clostridium thermosuccinogenes.</title>
        <authorList>
            <person name="Koendjbiharie J.G."/>
            <person name="van Kranenburg R."/>
        </authorList>
    </citation>
    <scope>NUCLEOTIDE SEQUENCE [LARGE SCALE GENOMIC DNA]</scope>
    <source>
        <strain evidence="10 11">DSM 5806</strain>
    </source>
</reference>
<dbReference type="Gene3D" id="2.60.98.20">
    <property type="entry name" value="Flagellar hook protein FlgE"/>
    <property type="match status" value="1"/>
</dbReference>
<evidence type="ECO:0000259" key="9">
    <source>
        <dbReference type="Pfam" id="PF22692"/>
    </source>
</evidence>
<comment type="subcellular location">
    <subcellularLocation>
        <location evidence="1 5">Bacterial flagellum basal body</location>
    </subcellularLocation>
</comment>
<dbReference type="PANTHER" id="PTHR30435">
    <property type="entry name" value="FLAGELLAR PROTEIN"/>
    <property type="match status" value="1"/>
</dbReference>
<evidence type="ECO:0000256" key="4">
    <source>
        <dbReference type="ARBA" id="ARBA00023143"/>
    </source>
</evidence>
<feature type="domain" description="Flagellar basal body rod protein N-terminal" evidence="6">
    <location>
        <begin position="8"/>
        <end position="35"/>
    </location>
</feature>
<evidence type="ECO:0000313" key="10">
    <source>
        <dbReference type="EMBL" id="PNU00649.1"/>
    </source>
</evidence>
<dbReference type="Pfam" id="PF07559">
    <property type="entry name" value="FlgE_D2"/>
    <property type="match status" value="1"/>
</dbReference>
<dbReference type="EMBL" id="NIOJ01000008">
    <property type="protein sequence ID" value="PNU00649.1"/>
    <property type="molecule type" value="Genomic_DNA"/>
</dbReference>
<dbReference type="InterPro" id="IPR037058">
    <property type="entry name" value="Falgellar_hook_FlgE_sf"/>
</dbReference>
<evidence type="ECO:0000259" key="6">
    <source>
        <dbReference type="Pfam" id="PF00460"/>
    </source>
</evidence>
<dbReference type="GO" id="GO:0071978">
    <property type="term" value="P:bacterial-type flagellum-dependent swarming motility"/>
    <property type="evidence" value="ECO:0007669"/>
    <property type="project" value="TreeGrafter"/>
</dbReference>
<dbReference type="InterPro" id="IPR037925">
    <property type="entry name" value="FlgE/F/G-like"/>
</dbReference>
<gene>
    <name evidence="10" type="ORF">CDQ84_05240</name>
</gene>
<feature type="domain" description="Flagellar basal-body/hook protein C-terminal" evidence="7">
    <location>
        <begin position="375"/>
        <end position="418"/>
    </location>
</feature>
<evidence type="ECO:0000256" key="3">
    <source>
        <dbReference type="ARBA" id="ARBA00019015"/>
    </source>
</evidence>
<dbReference type="KEGG" id="cthd:CDO33_07740"/>
<comment type="similarity">
    <text evidence="2 5">Belongs to the flagella basal body rod proteins family.</text>
</comment>
<dbReference type="Pfam" id="PF06429">
    <property type="entry name" value="Flg_bbr_C"/>
    <property type="match status" value="1"/>
</dbReference>
<dbReference type="GO" id="GO:0005829">
    <property type="term" value="C:cytosol"/>
    <property type="evidence" value="ECO:0007669"/>
    <property type="project" value="TreeGrafter"/>
</dbReference>
<comment type="function">
    <text evidence="5">A flexible structure which links the flagellar filament to the drive apparatus in the basal body.</text>
</comment>
<dbReference type="NCBIfam" id="TIGR03506">
    <property type="entry name" value="FlgEFG_subfam"/>
    <property type="match status" value="1"/>
</dbReference>
<dbReference type="SUPFAM" id="SSF117143">
    <property type="entry name" value="Flagellar hook protein flgE"/>
    <property type="match status" value="1"/>
</dbReference>
<keyword evidence="10" id="KW-0282">Flagellum</keyword>
<dbReference type="Pfam" id="PF00460">
    <property type="entry name" value="Flg_bb_rod"/>
    <property type="match status" value="1"/>
</dbReference>
<evidence type="ECO:0000259" key="8">
    <source>
        <dbReference type="Pfam" id="PF07559"/>
    </source>
</evidence>
<evidence type="ECO:0000256" key="2">
    <source>
        <dbReference type="ARBA" id="ARBA00009677"/>
    </source>
</evidence>
<comment type="caution">
    <text evidence="10">The sequence shown here is derived from an EMBL/GenBank/DDBJ whole genome shotgun (WGS) entry which is preliminary data.</text>
</comment>
<dbReference type="GO" id="GO:0009425">
    <property type="term" value="C:bacterial-type flagellum basal body"/>
    <property type="evidence" value="ECO:0007669"/>
    <property type="project" value="UniProtKB-SubCell"/>
</dbReference>
<evidence type="ECO:0000256" key="5">
    <source>
        <dbReference type="RuleBase" id="RU362116"/>
    </source>
</evidence>
<evidence type="ECO:0000259" key="7">
    <source>
        <dbReference type="Pfam" id="PF06429"/>
    </source>
</evidence>
<dbReference type="Proteomes" id="UP000236151">
    <property type="component" value="Unassembled WGS sequence"/>
</dbReference>
<dbReference type="OrthoDB" id="9804559at2"/>
<sequence length="421" mass="44805">MMRSMFSGVSGLRAHQTRMDVIGNNIANVNTVAFKSGRVTFQEIFSETLRGASAPNLETGRGGTNPMQIGLGLGVNAIDTIMTRGSTQRTDNPTDLAIEGEGFFIVRGGRGDSYKFTRAGNFILDKLGNLTTGGGLNVLGWEPELNPVTGEYEFNSESELVELNLLNKQLIEPKATTKAVMKGNLDAGYAAGDTFSAPITVYDKQGNAYEVKAIFTREATTATGSPWNVTFTYGGTAATGSLQLVFGKDGRLISTTNNVNVTIDLPDDAGVDDPTFNVDFSSLTMYASDCSVKTKSVDGYKAGTLSTFSIGADGVITGIYSNGEQQPLGMIALATFDNPAGLQKLGENLFLPTTNSGDFAKGVKPGVDGAGMLSPGTLEMSNVDLSREFTEMIVTQRGFQANSRIISTSDEMLQELVNIKR</sequence>
<name>A0A2K2FPE6_9CLOT</name>
<protein>
    <recommendedName>
        <fullName evidence="3 5">Flagellar hook protein FlgE</fullName>
    </recommendedName>
</protein>
<keyword evidence="10" id="KW-0966">Cell projection</keyword>
<feature type="domain" description="Flagellar hook protein FlgE/F/G-like D1" evidence="9">
    <location>
        <begin position="97"/>
        <end position="140"/>
    </location>
</feature>
<evidence type="ECO:0000256" key="1">
    <source>
        <dbReference type="ARBA" id="ARBA00004117"/>
    </source>
</evidence>
<dbReference type="AlphaFoldDB" id="A0A2K2FPE6"/>
<dbReference type="RefSeq" id="WP_103080678.1">
    <property type="nucleotide sequence ID" value="NZ_CP021850.1"/>
</dbReference>
<dbReference type="InterPro" id="IPR010930">
    <property type="entry name" value="Flg_bb/hook_C_dom"/>
</dbReference>
<dbReference type="PANTHER" id="PTHR30435:SF1">
    <property type="entry name" value="FLAGELLAR HOOK PROTEIN FLGE"/>
    <property type="match status" value="1"/>
</dbReference>
<dbReference type="InterPro" id="IPR001444">
    <property type="entry name" value="Flag_bb_rod_N"/>
</dbReference>
<dbReference type="InterPro" id="IPR053967">
    <property type="entry name" value="LlgE_F_G-like_D1"/>
</dbReference>
<accession>A0A2K2FPE6</accession>
<keyword evidence="11" id="KW-1185">Reference proteome</keyword>
<dbReference type="GO" id="GO:0009424">
    <property type="term" value="C:bacterial-type flagellum hook"/>
    <property type="evidence" value="ECO:0007669"/>
    <property type="project" value="TreeGrafter"/>
</dbReference>
<evidence type="ECO:0000313" key="11">
    <source>
        <dbReference type="Proteomes" id="UP000236151"/>
    </source>
</evidence>
<dbReference type="Pfam" id="PF22692">
    <property type="entry name" value="LlgE_F_G_D1"/>
    <property type="match status" value="1"/>
</dbReference>